<evidence type="ECO:0000256" key="2">
    <source>
        <dbReference type="ARBA" id="ARBA00001974"/>
    </source>
</evidence>
<feature type="domain" description="4Fe-4S ferredoxin-type" evidence="12">
    <location>
        <begin position="123"/>
        <end position="151"/>
    </location>
</feature>
<evidence type="ECO:0000256" key="5">
    <source>
        <dbReference type="ARBA" id="ARBA00022827"/>
    </source>
</evidence>
<dbReference type="SUPFAM" id="SSF63380">
    <property type="entry name" value="Riboflavin synthase domain-like"/>
    <property type="match status" value="1"/>
</dbReference>
<evidence type="ECO:0000256" key="1">
    <source>
        <dbReference type="ARBA" id="ARBA00001917"/>
    </source>
</evidence>
<evidence type="ECO:0000256" key="6">
    <source>
        <dbReference type="ARBA" id="ARBA00022857"/>
    </source>
</evidence>
<dbReference type="PANTHER" id="PTHR19384">
    <property type="entry name" value="NITRIC OXIDE SYNTHASE-RELATED"/>
    <property type="match status" value="1"/>
</dbReference>
<dbReference type="InterPro" id="IPR001709">
    <property type="entry name" value="Flavoprot_Pyr_Nucl_cyt_Rdtase"/>
</dbReference>
<evidence type="ECO:0000256" key="4">
    <source>
        <dbReference type="ARBA" id="ARBA00022630"/>
    </source>
</evidence>
<name>A0ABR2K319_9EUKA</name>
<keyword evidence="6" id="KW-0521">NADP</keyword>
<dbReference type="InterPro" id="IPR009016">
    <property type="entry name" value="Fe_hydrogenase"/>
</dbReference>
<evidence type="ECO:0000256" key="9">
    <source>
        <dbReference type="ARBA" id="ARBA00023797"/>
    </source>
</evidence>
<dbReference type="InterPro" id="IPR029039">
    <property type="entry name" value="Flavoprotein-like_sf"/>
</dbReference>
<dbReference type="Pfam" id="PF13510">
    <property type="entry name" value="Fer2_4"/>
    <property type="match status" value="1"/>
</dbReference>
<dbReference type="SUPFAM" id="SSF54292">
    <property type="entry name" value="2Fe-2S ferredoxin-like"/>
    <property type="match status" value="1"/>
</dbReference>
<dbReference type="InterPro" id="IPR003097">
    <property type="entry name" value="CysJ-like_FAD-binding"/>
</dbReference>
<evidence type="ECO:0000259" key="12">
    <source>
        <dbReference type="PROSITE" id="PS51379"/>
    </source>
</evidence>
<dbReference type="Gene3D" id="3.10.20.740">
    <property type="match status" value="1"/>
</dbReference>
<comment type="cofactor">
    <cofactor evidence="1">
        <name>FMN</name>
        <dbReference type="ChEBI" id="CHEBI:58210"/>
    </cofactor>
</comment>
<dbReference type="InterPro" id="IPR017896">
    <property type="entry name" value="4Fe4S_Fe-S-bd"/>
</dbReference>
<keyword evidence="4" id="KW-0285">Flavoprotein</keyword>
<gene>
    <name evidence="14" type="ORF">M9Y10_040958</name>
</gene>
<dbReference type="Pfam" id="PF00258">
    <property type="entry name" value="Flavodoxin_1"/>
    <property type="match status" value="1"/>
</dbReference>
<keyword evidence="8" id="KW-0479">Metal-binding</keyword>
<keyword evidence="7" id="KW-0560">Oxidoreductase</keyword>
<dbReference type="Gene3D" id="3.40.950.10">
    <property type="entry name" value="Fe-only Hydrogenase (Larger Subunit), Chain L, domain 3"/>
    <property type="match status" value="1"/>
</dbReference>
<dbReference type="InterPro" id="IPR004108">
    <property type="entry name" value="Fe_hydrogenase_lsu_C"/>
</dbReference>
<dbReference type="PROSITE" id="PS51379">
    <property type="entry name" value="4FE4S_FER_2"/>
    <property type="match status" value="2"/>
</dbReference>
<dbReference type="PROSITE" id="PS00198">
    <property type="entry name" value="4FE4S_FER_1"/>
    <property type="match status" value="1"/>
</dbReference>
<dbReference type="PROSITE" id="PS50902">
    <property type="entry name" value="FLAVODOXIN_LIKE"/>
    <property type="match status" value="1"/>
</dbReference>
<dbReference type="InterPro" id="IPR039261">
    <property type="entry name" value="FNR_nucleotide-bd"/>
</dbReference>
<dbReference type="SUPFAM" id="SSF53920">
    <property type="entry name" value="Fe-only hydrogenase"/>
    <property type="match status" value="1"/>
</dbReference>
<keyword evidence="8" id="KW-0411">Iron-sulfur</keyword>
<dbReference type="InterPro" id="IPR023173">
    <property type="entry name" value="NADPH_Cyt_P450_Rdtase_alpha"/>
</dbReference>
<evidence type="ECO:0000259" key="11">
    <source>
        <dbReference type="PROSITE" id="PS51085"/>
    </source>
</evidence>
<proteinExistence type="inferred from homology"/>
<reference evidence="14 15" key="1">
    <citation type="submission" date="2024-04" db="EMBL/GenBank/DDBJ databases">
        <title>Tritrichomonas musculus Genome.</title>
        <authorList>
            <person name="Alves-Ferreira E."/>
            <person name="Grigg M."/>
            <person name="Lorenzi H."/>
            <person name="Galac M."/>
        </authorList>
    </citation>
    <scope>NUCLEOTIDE SEQUENCE [LARGE SCALE GENOMIC DNA]</scope>
    <source>
        <strain evidence="14 15">EAF2021</strain>
    </source>
</reference>
<comment type="similarity">
    <text evidence="3">Belongs to the NARF family.</text>
</comment>
<dbReference type="SUPFAM" id="SSF52343">
    <property type="entry name" value="Ferredoxin reductase-like, C-terminal NADP-linked domain"/>
    <property type="match status" value="1"/>
</dbReference>
<dbReference type="Pfam" id="PF00667">
    <property type="entry name" value="FAD_binding_1"/>
    <property type="match status" value="1"/>
</dbReference>
<dbReference type="Gene3D" id="2.40.30.10">
    <property type="entry name" value="Translation factors"/>
    <property type="match status" value="1"/>
</dbReference>
<evidence type="ECO:0000313" key="15">
    <source>
        <dbReference type="Proteomes" id="UP001470230"/>
    </source>
</evidence>
<dbReference type="PROSITE" id="PS51384">
    <property type="entry name" value="FAD_FR"/>
    <property type="match status" value="1"/>
</dbReference>
<dbReference type="Gene3D" id="1.20.990.10">
    <property type="entry name" value="NADPH-cytochrome p450 Reductase, Chain A, domain 3"/>
    <property type="match status" value="1"/>
</dbReference>
<dbReference type="InterPro" id="IPR017900">
    <property type="entry name" value="4Fe4S_Fe_S_CS"/>
</dbReference>
<evidence type="ECO:0000256" key="3">
    <source>
        <dbReference type="ARBA" id="ARBA00006596"/>
    </source>
</evidence>
<evidence type="ECO:0000256" key="8">
    <source>
        <dbReference type="ARBA" id="ARBA00023014"/>
    </source>
</evidence>
<dbReference type="PROSITE" id="PS51085">
    <property type="entry name" value="2FE2S_FER_2"/>
    <property type="match status" value="1"/>
</dbReference>
<dbReference type="Gene3D" id="3.40.50.360">
    <property type="match status" value="1"/>
</dbReference>
<dbReference type="Gene3D" id="3.40.50.1780">
    <property type="match status" value="1"/>
</dbReference>
<dbReference type="Pfam" id="PF13187">
    <property type="entry name" value="Fer4_9"/>
    <property type="match status" value="1"/>
</dbReference>
<sequence length="1196" mass="133482">MIKIQINEIQYDVPKDLTIMEACKRIGVYIPSLCYHSDVPSGGNCGLCIVKVDGSSYTHACMMHVRPGMVINTIDKDIIEKQKNQFNNFINISHIPKTKDIEEVIQYFHPKKIMHIRQAEKTNAITFIPNACINCQICERVCADVIDVGALDDPTISIKNGKCISCGLCTSSCPTNAIIETNSIPAVLSSLVNNETDSFLIVDPSVIVSINDAFTANKSYGIECSEKIVGAAKMLGFKHVFDNRIANDFISLEMTEELIKRINLNSSLPMINSNCPAVINDIEKTIRELIPNLSAIKPPQHILARAIRKTFQKIKQEHIFIVHLTSCVTSKAQIKRMQLANDIDAALTAREFIQLINSFGIDWDTVKPSQFDAPFASVSGASSLTAISGGLTTTILRNVYEKNNSGKSSKEIEEYSYQIDHKGYNKIEFKTHDIKIHDNQDFQLKVAVCNGISALHQLIADNDTFKTLHFVEVMACPGGCIFGGGQPKISSKEFTIPRINTIISIDKNSSISSPHANMNEVEMRICFPLQGTFSNNKISTSATLNTISRFGNNKFSRISYSSTSKPGIKSILKPTIESPSHSISLSSFSNTNTNTTSSSNVVTTYNNVNNDNFHSIITTCYEPQESASYKKSRKNLSTVDLPLVAYGSSTGKAMRYARFVASFFKTSSSSLNSTEVEKIKLRKKILIIMSSHENGNFPSNAKKFVDELTKLPRDLSEVSYAILGIDDSKKNVNNFCQASQKLDELFSKLKAKPIIELSKLDISSQDGGDSAYYKWLSDLQEAMMIDKDTLAGMKLINEFKKVEDETVANKPSRPIGFEMAEISEKVLISPPDFSPKLTKVVIALPEGLTYELGDQVSILPCNDDDVVNFVIEALGYSKTDVFNVNSGNTIIPDKVTIQQLFTQYLDLNCIPPIAVYQTFYNNLVNEGGPNLEEGKKFFEQLLDDSSNKRKEFQTENCTADAIIEFCKFTKPPLDTLVSSINIMAPRIYSVSSSPDTSPDKAELLVNEVLFKSGSKQRYGLCTHFLIRPELSKVAIHFRRGKFRYPKDLTTDVVLIGLGSGLSPILPLVQLREKFMKEGKKLGKAILFFGARYRGSYQRLLSRIDGYQKNGAITESFLAFSRDPEKLHIQDVMKKNSEKIWDIWQDPRTCVFFSGPDKGIPDQLKDIFVDITIHEGWMAMEEAMAYNSRHEWHIEGL</sequence>
<keyword evidence="15" id="KW-1185">Reference proteome</keyword>
<keyword evidence="8" id="KW-0408">Iron</keyword>
<organism evidence="14 15">
    <name type="scientific">Tritrichomonas musculus</name>
    <dbReference type="NCBI Taxonomy" id="1915356"/>
    <lineage>
        <taxon>Eukaryota</taxon>
        <taxon>Metamonada</taxon>
        <taxon>Parabasalia</taxon>
        <taxon>Tritrichomonadida</taxon>
        <taxon>Tritrichomonadidae</taxon>
        <taxon>Tritrichomonas</taxon>
    </lineage>
</organism>
<evidence type="ECO:0000256" key="7">
    <source>
        <dbReference type="ARBA" id="ARBA00023002"/>
    </source>
</evidence>
<dbReference type="SUPFAM" id="SSF54862">
    <property type="entry name" value="4Fe-4S ferredoxins"/>
    <property type="match status" value="1"/>
</dbReference>
<dbReference type="Gene3D" id="3.40.50.80">
    <property type="entry name" value="Nucleotide-binding domain of ferredoxin-NADP reductase (FNR) module"/>
    <property type="match status" value="1"/>
</dbReference>
<dbReference type="InterPro" id="IPR017938">
    <property type="entry name" value="Riboflavin_synthase-like_b-brl"/>
</dbReference>
<dbReference type="PRINTS" id="PR00371">
    <property type="entry name" value="FPNCR"/>
</dbReference>
<feature type="domain" description="4Fe-4S ferredoxin-type" evidence="12">
    <location>
        <begin position="154"/>
        <end position="183"/>
    </location>
</feature>
<dbReference type="Proteomes" id="UP001470230">
    <property type="component" value="Unassembled WGS sequence"/>
</dbReference>
<dbReference type="InterPro" id="IPR001041">
    <property type="entry name" value="2Fe-2S_ferredoxin-type"/>
</dbReference>
<dbReference type="CDD" id="cd00207">
    <property type="entry name" value="fer2"/>
    <property type="match status" value="1"/>
</dbReference>
<dbReference type="EMBL" id="JAPFFF010000007">
    <property type="protein sequence ID" value="KAK8885509.1"/>
    <property type="molecule type" value="Genomic_DNA"/>
</dbReference>
<evidence type="ECO:0000259" key="13">
    <source>
        <dbReference type="PROSITE" id="PS51384"/>
    </source>
</evidence>
<feature type="domain" description="2Fe-2S ferredoxin-type" evidence="11">
    <location>
        <begin position="1"/>
        <end position="77"/>
    </location>
</feature>
<dbReference type="SUPFAM" id="SSF52218">
    <property type="entry name" value="Flavoproteins"/>
    <property type="match status" value="1"/>
</dbReference>
<feature type="domain" description="Flavodoxin-like" evidence="10">
    <location>
        <begin position="642"/>
        <end position="780"/>
    </location>
</feature>
<dbReference type="Gene3D" id="3.30.70.20">
    <property type="match status" value="1"/>
</dbReference>
<evidence type="ECO:0000259" key="10">
    <source>
        <dbReference type="PROSITE" id="PS50902"/>
    </source>
</evidence>
<dbReference type="InterPro" id="IPR008254">
    <property type="entry name" value="Flavodoxin/NO_synth"/>
</dbReference>
<dbReference type="EC" id="1.6.2.4" evidence="9"/>
<dbReference type="PANTHER" id="PTHR19384:SF17">
    <property type="entry name" value="NADPH--CYTOCHROME P450 REDUCTASE"/>
    <property type="match status" value="1"/>
</dbReference>
<evidence type="ECO:0000313" key="14">
    <source>
        <dbReference type="EMBL" id="KAK8885509.1"/>
    </source>
</evidence>
<feature type="domain" description="FAD-binding FR-type" evidence="13">
    <location>
        <begin position="815"/>
        <end position="1045"/>
    </location>
</feature>
<comment type="caution">
    <text evidence="14">The sequence shown here is derived from an EMBL/GenBank/DDBJ whole genome shotgun (WGS) entry which is preliminary data.</text>
</comment>
<dbReference type="InterPro" id="IPR017927">
    <property type="entry name" value="FAD-bd_FR_type"/>
</dbReference>
<dbReference type="InterPro" id="IPR036010">
    <property type="entry name" value="2Fe-2S_ferredoxin-like_sf"/>
</dbReference>
<keyword evidence="5" id="KW-0274">FAD</keyword>
<comment type="cofactor">
    <cofactor evidence="2">
        <name>FAD</name>
        <dbReference type="ChEBI" id="CHEBI:57692"/>
    </cofactor>
</comment>
<dbReference type="Pfam" id="PF02906">
    <property type="entry name" value="Fe_hyd_lg_C"/>
    <property type="match status" value="1"/>
</dbReference>
<protein>
    <recommendedName>
        <fullName evidence="9">NADPH--hemoprotein reductase</fullName>
        <ecNumber evidence="9">1.6.2.4</ecNumber>
    </recommendedName>
</protein>
<accession>A0ABR2K319</accession>